<protein>
    <recommendedName>
        <fullName evidence="10">Hyaluronan synthase</fullName>
        <ecNumber evidence="4">2.4.1.212</ecNumber>
    </recommendedName>
    <alternativeName>
        <fullName evidence="12">Hyaluronate synthase</fullName>
    </alternativeName>
    <alternativeName>
        <fullName evidence="11">Hyaluronic acid synthase</fullName>
    </alternativeName>
</protein>
<dbReference type="GO" id="GO:0005886">
    <property type="term" value="C:plasma membrane"/>
    <property type="evidence" value="ECO:0007669"/>
    <property type="project" value="UniProtKB-SubCell"/>
</dbReference>
<evidence type="ECO:0000256" key="10">
    <source>
        <dbReference type="ARBA" id="ARBA00040508"/>
    </source>
</evidence>
<keyword evidence="18" id="KW-1185">Reference proteome</keyword>
<evidence type="ECO:0000256" key="6">
    <source>
        <dbReference type="ARBA" id="ARBA00022676"/>
    </source>
</evidence>
<evidence type="ECO:0000256" key="14">
    <source>
        <dbReference type="ARBA" id="ARBA00048168"/>
    </source>
</evidence>
<comment type="function">
    <text evidence="9">Glycosaminoglycan synthesis. The hyaluronic acid capsule is involved in the pathogenicity of group A Streptococci; it may be the major virulence determinant.</text>
</comment>
<dbReference type="GO" id="GO:0085029">
    <property type="term" value="P:extracellular matrix assembly"/>
    <property type="evidence" value="ECO:0007669"/>
    <property type="project" value="TreeGrafter"/>
</dbReference>
<dbReference type="CDD" id="cd06423">
    <property type="entry name" value="CESA_like"/>
    <property type="match status" value="1"/>
</dbReference>
<keyword evidence="15" id="KW-0812">Transmembrane</keyword>
<name>A0A2U8DP21_9CLOT</name>
<sequence>MLTQKKLIKNENEEVDILLNPRKDRRLLANVPDKEAIRTTVDRRGKKVIEDYSDDPNVFIKSKKAGIRYIMKTDVKVRCEKNKSISSFKIKSIDVSTTGILLELNDKEQLNIISEADNIKLRFKVLPGSMPEGYEMNVNIHGKKVRDSITANGKIVCGIEFLENLAQYSDRKKDRYVLVSSSLLLLFISIFIILMRAESIVYFEFNKWIYLYSIIAAVFLLSRYLFGILYKPISMDIDYTPGVTIIIPCFNEEEWIENTILSCINQDYPIDKLEVIVVDDCSNDKSVKKIKNTLNKLKNEAGRFDTKNRVKYFVQEKNMGKRDALCRGVLNAKHDLVVFVDSDSFLDPFAIRNLVQPFKDPKMGGVSGRTDVANTFTNTLTKMQSVRYYIAFRIMKAAEAYFDAVTCLSGPLSCYRKQIVIDNMDNWLDQRFLGQKATFGDDRAMTNFVLNGYRTSYQDTAICSTIVPNRYKVFLKQQMRWKRSWLRESIIAGKFMWKKEPFMSAFFYMGVFVPIAAPVIVIYNLIYVPITHKIFPTTFLVGLLMMSLMMSFAQMFFRKSTTWIFGMIFCIYYEAVLLWQMPIAWVTFWKSTWGTRMTPSDIEAERKKKKSFNILRKKGENAVER</sequence>
<feature type="transmembrane region" description="Helical" evidence="15">
    <location>
        <begin position="505"/>
        <end position="528"/>
    </location>
</feature>
<organism evidence="17 18">
    <name type="scientific">Clostridium drakei</name>
    <dbReference type="NCBI Taxonomy" id="332101"/>
    <lineage>
        <taxon>Bacteria</taxon>
        <taxon>Bacillati</taxon>
        <taxon>Bacillota</taxon>
        <taxon>Clostridia</taxon>
        <taxon>Eubacteriales</taxon>
        <taxon>Clostridiaceae</taxon>
        <taxon>Clostridium</taxon>
    </lineage>
</organism>
<dbReference type="GO" id="GO:0050501">
    <property type="term" value="F:hyaluronan synthase activity"/>
    <property type="evidence" value="ECO:0007669"/>
    <property type="project" value="UniProtKB-EC"/>
</dbReference>
<dbReference type="EC" id="2.4.1.212" evidence="4"/>
<reference evidence="18" key="1">
    <citation type="submission" date="2017-04" db="EMBL/GenBank/DDBJ databases">
        <authorList>
            <person name="Song Y."/>
            <person name="Cho B.-K."/>
        </authorList>
    </citation>
    <scope>NUCLEOTIDE SEQUENCE [LARGE SCALE GENOMIC DNA]</scope>
    <source>
        <strain evidence="18">SL1</strain>
    </source>
</reference>
<keyword evidence="5" id="KW-1003">Cell membrane</keyword>
<dbReference type="Pfam" id="PF00535">
    <property type="entry name" value="Glycos_transf_2"/>
    <property type="match status" value="1"/>
</dbReference>
<dbReference type="RefSeq" id="WP_032079163.1">
    <property type="nucleotide sequence ID" value="NZ_CP020953.1"/>
</dbReference>
<evidence type="ECO:0000256" key="9">
    <source>
        <dbReference type="ARBA" id="ARBA00037408"/>
    </source>
</evidence>
<dbReference type="PANTHER" id="PTHR22913:SF12">
    <property type="entry name" value="MANNURONAN SYNTHASE"/>
    <property type="match status" value="1"/>
</dbReference>
<dbReference type="Gene3D" id="3.90.550.10">
    <property type="entry name" value="Spore Coat Polysaccharide Biosynthesis Protein SpsA, Chain A"/>
    <property type="match status" value="1"/>
</dbReference>
<dbReference type="InterPro" id="IPR029044">
    <property type="entry name" value="Nucleotide-diphossugar_trans"/>
</dbReference>
<evidence type="ECO:0000256" key="11">
    <source>
        <dbReference type="ARBA" id="ARBA00042148"/>
    </source>
</evidence>
<comment type="catalytic activity">
    <reaction evidence="13">
        <text>[hyaluronan](n) + UDP-N-acetyl-alpha-D-glucosamine = N-acetyl-beta-D-glucosaminyl-(1-&gt;4)-[hyaluronan](n) + UDP + H(+)</text>
        <dbReference type="Rhea" id="RHEA:20465"/>
        <dbReference type="Rhea" id="RHEA-COMP:12583"/>
        <dbReference type="Rhea" id="RHEA-COMP:12585"/>
        <dbReference type="ChEBI" id="CHEBI:15378"/>
        <dbReference type="ChEBI" id="CHEBI:57705"/>
        <dbReference type="ChEBI" id="CHEBI:58223"/>
        <dbReference type="ChEBI" id="CHEBI:132153"/>
        <dbReference type="ChEBI" id="CHEBI:132154"/>
        <dbReference type="EC" id="2.4.1.212"/>
    </reaction>
</comment>
<evidence type="ECO:0000256" key="2">
    <source>
        <dbReference type="ARBA" id="ARBA00004698"/>
    </source>
</evidence>
<feature type="transmembrane region" description="Helical" evidence="15">
    <location>
        <begin position="209"/>
        <end position="226"/>
    </location>
</feature>
<dbReference type="OrthoDB" id="9766971at2"/>
<comment type="catalytic activity">
    <reaction evidence="14">
        <text>N-acetyl-beta-D-glucosaminyl-(1-&gt;4)-[hyaluronan](n) + UDP-alpha-D-glucuronate = [hyaluronan](n+1) + UDP + H(+)</text>
        <dbReference type="Rhea" id="RHEA:12528"/>
        <dbReference type="Rhea" id="RHEA-COMP:12585"/>
        <dbReference type="Rhea" id="RHEA-COMP:12587"/>
        <dbReference type="ChEBI" id="CHEBI:15378"/>
        <dbReference type="ChEBI" id="CHEBI:58052"/>
        <dbReference type="ChEBI" id="CHEBI:58223"/>
        <dbReference type="ChEBI" id="CHEBI:132153"/>
        <dbReference type="ChEBI" id="CHEBI:132154"/>
        <dbReference type="EC" id="2.4.1.212"/>
    </reaction>
</comment>
<evidence type="ECO:0000256" key="5">
    <source>
        <dbReference type="ARBA" id="ARBA00022475"/>
    </source>
</evidence>
<dbReference type="InterPro" id="IPR001173">
    <property type="entry name" value="Glyco_trans_2-like"/>
</dbReference>
<comment type="subcellular location">
    <subcellularLocation>
        <location evidence="1">Cell membrane</location>
    </subcellularLocation>
</comment>
<comment type="similarity">
    <text evidence="3">Belongs to the NodC/HAS family.</text>
</comment>
<evidence type="ECO:0000256" key="13">
    <source>
        <dbReference type="ARBA" id="ARBA00047709"/>
    </source>
</evidence>
<dbReference type="GO" id="GO:0030213">
    <property type="term" value="P:hyaluronan biosynthetic process"/>
    <property type="evidence" value="ECO:0007669"/>
    <property type="project" value="TreeGrafter"/>
</dbReference>
<proteinExistence type="inferred from homology"/>
<dbReference type="KEGG" id="cdrk:B9W14_07835"/>
<feature type="transmembrane region" description="Helical" evidence="15">
    <location>
        <begin position="534"/>
        <end position="557"/>
    </location>
</feature>
<evidence type="ECO:0000313" key="18">
    <source>
        <dbReference type="Proteomes" id="UP000244910"/>
    </source>
</evidence>
<dbReference type="SUPFAM" id="SSF53448">
    <property type="entry name" value="Nucleotide-diphospho-sugar transferases"/>
    <property type="match status" value="1"/>
</dbReference>
<keyword evidence="15" id="KW-1133">Transmembrane helix</keyword>
<dbReference type="AlphaFoldDB" id="A0A2U8DP21"/>
<evidence type="ECO:0000256" key="4">
    <source>
        <dbReference type="ARBA" id="ARBA00012207"/>
    </source>
</evidence>
<evidence type="ECO:0000256" key="3">
    <source>
        <dbReference type="ARBA" id="ARBA00006782"/>
    </source>
</evidence>
<evidence type="ECO:0000313" key="17">
    <source>
        <dbReference type="EMBL" id="AWI04409.1"/>
    </source>
</evidence>
<feature type="transmembrane region" description="Helical" evidence="15">
    <location>
        <begin position="176"/>
        <end position="197"/>
    </location>
</feature>
<keyword evidence="6" id="KW-0328">Glycosyltransferase</keyword>
<gene>
    <name evidence="17" type="ORF">B9W14_07835</name>
</gene>
<keyword evidence="7" id="KW-0808">Transferase</keyword>
<accession>A0A2U8DP21</accession>
<dbReference type="Proteomes" id="UP000244910">
    <property type="component" value="Chromosome"/>
</dbReference>
<feature type="transmembrane region" description="Helical" evidence="15">
    <location>
        <begin position="564"/>
        <end position="588"/>
    </location>
</feature>
<evidence type="ECO:0000256" key="12">
    <source>
        <dbReference type="ARBA" id="ARBA00043237"/>
    </source>
</evidence>
<evidence type="ECO:0000256" key="7">
    <source>
        <dbReference type="ARBA" id="ARBA00022679"/>
    </source>
</evidence>
<comment type="pathway">
    <text evidence="2">Glycan biosynthesis; hyaluronan biosynthesis.</text>
</comment>
<evidence type="ECO:0000256" key="15">
    <source>
        <dbReference type="SAM" id="Phobius"/>
    </source>
</evidence>
<dbReference type="PANTHER" id="PTHR22913">
    <property type="entry name" value="HYALURONAN SYNTHASE"/>
    <property type="match status" value="1"/>
</dbReference>
<keyword evidence="8 15" id="KW-0472">Membrane</keyword>
<feature type="domain" description="Glycosyltransferase 2-like" evidence="16">
    <location>
        <begin position="244"/>
        <end position="419"/>
    </location>
</feature>
<evidence type="ECO:0000256" key="1">
    <source>
        <dbReference type="ARBA" id="ARBA00004236"/>
    </source>
</evidence>
<dbReference type="EMBL" id="CP020953">
    <property type="protein sequence ID" value="AWI04409.1"/>
    <property type="molecule type" value="Genomic_DNA"/>
</dbReference>
<evidence type="ECO:0000256" key="8">
    <source>
        <dbReference type="ARBA" id="ARBA00023136"/>
    </source>
</evidence>
<evidence type="ECO:0000259" key="16">
    <source>
        <dbReference type="Pfam" id="PF00535"/>
    </source>
</evidence>